<reference evidence="2" key="1">
    <citation type="journal article" date="2019" name="Int. J. Syst. Evol. Microbiol.">
        <title>The Global Catalogue of Microorganisms (GCM) 10K type strain sequencing project: providing services to taxonomists for standard genome sequencing and annotation.</title>
        <authorList>
            <consortium name="The Broad Institute Genomics Platform"/>
            <consortium name="The Broad Institute Genome Sequencing Center for Infectious Disease"/>
            <person name="Wu L."/>
            <person name="Ma J."/>
        </authorList>
    </citation>
    <scope>NUCLEOTIDE SEQUENCE [LARGE SCALE GENOMIC DNA]</scope>
    <source>
        <strain evidence="2">CECT 7806</strain>
    </source>
</reference>
<keyword evidence="2" id="KW-1185">Reference proteome</keyword>
<dbReference type="InterPro" id="IPR045677">
    <property type="entry name" value="DUF6197"/>
</dbReference>
<dbReference type="EMBL" id="JAUFPT010000062">
    <property type="protein sequence ID" value="MDN3572727.1"/>
    <property type="molecule type" value="Genomic_DNA"/>
</dbReference>
<dbReference type="RefSeq" id="WP_238285963.1">
    <property type="nucleotide sequence ID" value="NZ_BPQS01000004.1"/>
</dbReference>
<evidence type="ECO:0000313" key="1">
    <source>
        <dbReference type="EMBL" id="MDN3572727.1"/>
    </source>
</evidence>
<accession>A0ABT8ASS7</accession>
<organism evidence="1 2">
    <name type="scientific">Methylobacterium longum</name>
    <dbReference type="NCBI Taxonomy" id="767694"/>
    <lineage>
        <taxon>Bacteria</taxon>
        <taxon>Pseudomonadati</taxon>
        <taxon>Pseudomonadota</taxon>
        <taxon>Alphaproteobacteria</taxon>
        <taxon>Hyphomicrobiales</taxon>
        <taxon>Methylobacteriaceae</taxon>
        <taxon>Methylobacterium</taxon>
    </lineage>
</organism>
<dbReference type="Proteomes" id="UP001244297">
    <property type="component" value="Unassembled WGS sequence"/>
</dbReference>
<evidence type="ECO:0000313" key="2">
    <source>
        <dbReference type="Proteomes" id="UP001244297"/>
    </source>
</evidence>
<gene>
    <name evidence="1" type="ORF">QWZ18_19100</name>
</gene>
<name>A0ABT8ASS7_9HYPH</name>
<sequence length="114" mass="12218">MARAIIADPARYVQNAMARDAGGARISPRHSAAVCFCSMGALLNVTPYHDGVHDAAMARLEAAGRAILAEAGITLHHTQRSVPRVNDLFGREACLRMYDIAIGDPSSSTRTTRL</sequence>
<dbReference type="Pfam" id="PF19698">
    <property type="entry name" value="DUF6197"/>
    <property type="match status" value="1"/>
</dbReference>
<proteinExistence type="predicted"/>
<protein>
    <submittedName>
        <fullName evidence="1">Uncharacterized protein</fullName>
    </submittedName>
</protein>
<comment type="caution">
    <text evidence="1">The sequence shown here is derived from an EMBL/GenBank/DDBJ whole genome shotgun (WGS) entry which is preliminary data.</text>
</comment>